<protein>
    <submittedName>
        <fullName evidence="1">Uncharacterized protein</fullName>
    </submittedName>
</protein>
<dbReference type="EMBL" id="QZMU01000001">
    <property type="protein sequence ID" value="RRQ20752.1"/>
    <property type="molecule type" value="Genomic_DNA"/>
</dbReference>
<name>A0A426QG78_9GAMM</name>
<evidence type="ECO:0000313" key="2">
    <source>
        <dbReference type="Proteomes" id="UP000287798"/>
    </source>
</evidence>
<organism evidence="1 2">
    <name type="scientific">Thiohalobacter thiocyanaticus</name>
    <dbReference type="NCBI Taxonomy" id="585455"/>
    <lineage>
        <taxon>Bacteria</taxon>
        <taxon>Pseudomonadati</taxon>
        <taxon>Pseudomonadota</taxon>
        <taxon>Gammaproteobacteria</taxon>
        <taxon>Thiohalobacterales</taxon>
        <taxon>Thiohalobacteraceae</taxon>
        <taxon>Thiohalobacter</taxon>
    </lineage>
</organism>
<gene>
    <name evidence="1" type="ORF">D6C00_01325</name>
</gene>
<dbReference type="Proteomes" id="UP000287798">
    <property type="component" value="Unassembled WGS sequence"/>
</dbReference>
<proteinExistence type="predicted"/>
<sequence>MLAGGLLGVVLGAFALAHLPPLHQRAGERGQGISADRTFAPVLDVLRCQCFLYFGLRDVESLAGICQSLQQLGAFLF</sequence>
<accession>A0A426QG78</accession>
<keyword evidence="2" id="KW-1185">Reference proteome</keyword>
<reference evidence="1 2" key="1">
    <citation type="journal article" date="2010" name="Int. J. Syst. Evol. Microbiol.">
        <title>Thiohalobacter thiocyanaticus gen. nov., sp. nov., a moderately halophilic, sulfur-oxidizing gammaproteobacterium from hypersaline lakes, that utilizes thiocyanate.</title>
        <authorList>
            <person name="Sorokin D.Y."/>
            <person name="Kovaleva O.L."/>
            <person name="Tourova T.P."/>
            <person name="Muyzer G."/>
        </authorList>
    </citation>
    <scope>NUCLEOTIDE SEQUENCE [LARGE SCALE GENOMIC DNA]</scope>
    <source>
        <strain evidence="1 2">Hrh1</strain>
    </source>
</reference>
<comment type="caution">
    <text evidence="1">The sequence shown here is derived from an EMBL/GenBank/DDBJ whole genome shotgun (WGS) entry which is preliminary data.</text>
</comment>
<evidence type="ECO:0000313" key="1">
    <source>
        <dbReference type="EMBL" id="RRQ20752.1"/>
    </source>
</evidence>
<dbReference type="AlphaFoldDB" id="A0A426QG78"/>